<protein>
    <submittedName>
        <fullName evidence="2">Uncharacterized protein</fullName>
    </submittedName>
</protein>
<keyword evidence="1" id="KW-0472">Membrane</keyword>
<keyword evidence="1" id="KW-0812">Transmembrane</keyword>
<proteinExistence type="predicted"/>
<evidence type="ECO:0000256" key="1">
    <source>
        <dbReference type="SAM" id="Phobius"/>
    </source>
</evidence>
<gene>
    <name evidence="2" type="ORF">S01H4_40508</name>
</gene>
<keyword evidence="1" id="KW-1133">Transmembrane helix</keyword>
<feature type="transmembrane region" description="Helical" evidence="1">
    <location>
        <begin position="73"/>
        <end position="90"/>
    </location>
</feature>
<comment type="caution">
    <text evidence="2">The sequence shown here is derived from an EMBL/GenBank/DDBJ whole genome shotgun (WGS) entry which is preliminary data.</text>
</comment>
<dbReference type="EMBL" id="BART01022065">
    <property type="protein sequence ID" value="GAG91983.1"/>
    <property type="molecule type" value="Genomic_DNA"/>
</dbReference>
<feature type="non-terminal residue" evidence="2">
    <location>
        <position position="94"/>
    </location>
</feature>
<dbReference type="AlphaFoldDB" id="X1C6H6"/>
<sequence>MLTLVISLLAIPIADTLVIQRDRNRNEMYGEAFWIYGFIVYDMNDTQLATELDYMGFNDGFHTLPDYLGGVKYEYPIFGLIFFAIATWIFPGTV</sequence>
<evidence type="ECO:0000313" key="2">
    <source>
        <dbReference type="EMBL" id="GAG91983.1"/>
    </source>
</evidence>
<reference evidence="2" key="1">
    <citation type="journal article" date="2014" name="Front. Microbiol.">
        <title>High frequency of phylogenetically diverse reductive dehalogenase-homologous genes in deep subseafloor sedimentary metagenomes.</title>
        <authorList>
            <person name="Kawai M."/>
            <person name="Futagami T."/>
            <person name="Toyoda A."/>
            <person name="Takaki Y."/>
            <person name="Nishi S."/>
            <person name="Hori S."/>
            <person name="Arai W."/>
            <person name="Tsubouchi T."/>
            <person name="Morono Y."/>
            <person name="Uchiyama I."/>
            <person name="Ito T."/>
            <person name="Fujiyama A."/>
            <person name="Inagaki F."/>
            <person name="Takami H."/>
        </authorList>
    </citation>
    <scope>NUCLEOTIDE SEQUENCE</scope>
    <source>
        <strain evidence="2">Expedition CK06-06</strain>
    </source>
</reference>
<organism evidence="2">
    <name type="scientific">marine sediment metagenome</name>
    <dbReference type="NCBI Taxonomy" id="412755"/>
    <lineage>
        <taxon>unclassified sequences</taxon>
        <taxon>metagenomes</taxon>
        <taxon>ecological metagenomes</taxon>
    </lineage>
</organism>
<name>X1C6H6_9ZZZZ</name>
<accession>X1C6H6</accession>